<feature type="coiled-coil region" evidence="16">
    <location>
        <begin position="357"/>
        <end position="395"/>
    </location>
</feature>
<evidence type="ECO:0000256" key="1">
    <source>
        <dbReference type="ARBA" id="ARBA00000085"/>
    </source>
</evidence>
<keyword evidence="14 17" id="KW-0472">Membrane</keyword>
<evidence type="ECO:0000256" key="13">
    <source>
        <dbReference type="ARBA" id="ARBA00023012"/>
    </source>
</evidence>
<dbReference type="Pfam" id="PF02518">
    <property type="entry name" value="HATPase_c"/>
    <property type="match status" value="1"/>
</dbReference>
<keyword evidence="12 17" id="KW-1133">Transmembrane helix</keyword>
<evidence type="ECO:0000256" key="7">
    <source>
        <dbReference type="ARBA" id="ARBA00022679"/>
    </source>
</evidence>
<dbReference type="InterPro" id="IPR036890">
    <property type="entry name" value="HATPase_C_sf"/>
</dbReference>
<feature type="transmembrane region" description="Helical" evidence="17">
    <location>
        <begin position="331"/>
        <end position="354"/>
    </location>
</feature>
<keyword evidence="16" id="KW-0175">Coiled coil</keyword>
<dbReference type="InterPro" id="IPR033479">
    <property type="entry name" value="dCache_1"/>
</dbReference>
<keyword evidence="5" id="KW-0997">Cell inner membrane</keyword>
<dbReference type="SUPFAM" id="SSF55874">
    <property type="entry name" value="ATPase domain of HSP90 chaperone/DNA topoisomerase II/histidine kinase"/>
    <property type="match status" value="1"/>
</dbReference>
<comment type="catalytic activity">
    <reaction evidence="1">
        <text>ATP + protein L-histidine = ADP + protein N-phospho-L-histidine.</text>
        <dbReference type="EC" id="2.7.13.3"/>
    </reaction>
</comment>
<dbReference type="Gene3D" id="6.10.250.3020">
    <property type="match status" value="1"/>
</dbReference>
<dbReference type="EC" id="2.7.13.3" evidence="3"/>
<keyword evidence="10 19" id="KW-0418">Kinase</keyword>
<keyword evidence="6" id="KW-0597">Phosphoprotein</keyword>
<evidence type="ECO:0000259" key="18">
    <source>
        <dbReference type="PROSITE" id="PS50109"/>
    </source>
</evidence>
<dbReference type="InterPro" id="IPR003594">
    <property type="entry name" value="HATPase_dom"/>
</dbReference>
<evidence type="ECO:0000256" key="10">
    <source>
        <dbReference type="ARBA" id="ARBA00022777"/>
    </source>
</evidence>
<dbReference type="InterPro" id="IPR005467">
    <property type="entry name" value="His_kinase_dom"/>
</dbReference>
<dbReference type="Gene3D" id="3.30.450.20">
    <property type="entry name" value="PAS domain"/>
    <property type="match status" value="2"/>
</dbReference>
<evidence type="ECO:0000256" key="4">
    <source>
        <dbReference type="ARBA" id="ARBA00022475"/>
    </source>
</evidence>
<dbReference type="SUPFAM" id="SSF47384">
    <property type="entry name" value="Homodimeric domain of signal transducing histidine kinase"/>
    <property type="match status" value="1"/>
</dbReference>
<dbReference type="EMBL" id="SGWZ01000001">
    <property type="protein sequence ID" value="RZS73469.1"/>
    <property type="molecule type" value="Genomic_DNA"/>
</dbReference>
<dbReference type="FunFam" id="1.10.287.130:FF:000049">
    <property type="entry name" value="C4-dicarboxylate transport sensor protein DctB"/>
    <property type="match status" value="1"/>
</dbReference>
<evidence type="ECO:0000313" key="19">
    <source>
        <dbReference type="EMBL" id="RZS73469.1"/>
    </source>
</evidence>
<dbReference type="PROSITE" id="PS50109">
    <property type="entry name" value="HIS_KIN"/>
    <property type="match status" value="1"/>
</dbReference>
<dbReference type="PANTHER" id="PTHR43065">
    <property type="entry name" value="SENSOR HISTIDINE KINASE"/>
    <property type="match status" value="1"/>
</dbReference>
<dbReference type="InterPro" id="IPR029151">
    <property type="entry name" value="Sensor-like_sf"/>
</dbReference>
<dbReference type="SUPFAM" id="SSF103190">
    <property type="entry name" value="Sensory domain-like"/>
    <property type="match status" value="1"/>
</dbReference>
<dbReference type="InterPro" id="IPR017055">
    <property type="entry name" value="Sig_transdc_His_kinase_DctB"/>
</dbReference>
<evidence type="ECO:0000256" key="16">
    <source>
        <dbReference type="SAM" id="Coils"/>
    </source>
</evidence>
<reference evidence="19 20" key="1">
    <citation type="submission" date="2019-02" db="EMBL/GenBank/DDBJ databases">
        <title>Genomic Encyclopedia of Type Strains, Phase IV (KMG-IV): sequencing the most valuable type-strain genomes for metagenomic binning, comparative biology and taxonomic classification.</title>
        <authorList>
            <person name="Goeker M."/>
        </authorList>
    </citation>
    <scope>NUCLEOTIDE SEQUENCE [LARGE SCALE GENOMIC DNA]</scope>
    <source>
        <strain evidence="19 20">DSM 16618</strain>
    </source>
</reference>
<evidence type="ECO:0000256" key="2">
    <source>
        <dbReference type="ARBA" id="ARBA00004429"/>
    </source>
</evidence>
<dbReference type="InterPro" id="IPR036097">
    <property type="entry name" value="HisK_dim/P_sf"/>
</dbReference>
<evidence type="ECO:0000256" key="12">
    <source>
        <dbReference type="ARBA" id="ARBA00022989"/>
    </source>
</evidence>
<evidence type="ECO:0000256" key="15">
    <source>
        <dbReference type="ARBA" id="ARBA00073143"/>
    </source>
</evidence>
<protein>
    <recommendedName>
        <fullName evidence="15">C4-dicarboxylate transport sensor protein DctB</fullName>
        <ecNumber evidence="3">2.7.13.3</ecNumber>
    </recommendedName>
</protein>
<dbReference type="PRINTS" id="PR00344">
    <property type="entry name" value="BCTRLSENSOR"/>
</dbReference>
<dbReference type="CDD" id="cd00082">
    <property type="entry name" value="HisKA"/>
    <property type="match status" value="1"/>
</dbReference>
<dbReference type="Gene3D" id="1.10.287.130">
    <property type="match status" value="1"/>
</dbReference>
<sequence>MMPGAFPFWINLMPVSRFFRRLGLLLPGIALLAALAGWAGYRHSLGVDLDALQRAGQGRLALYAASLERQIDKYAFLPATLALERDVSLLVARRPVDTHDPILGLDPEPGPGPELAHAVNRFLERLNQLAGTRVIYILDKQGQVQATSNWQQADSFLGEDLSYRDYFREAAAGRAGRFFGVGTTRGDPGYYLSSPLYEDGEVAGVAVVKVGLEQLEQSWSKAEVPVLVSDANGIVILASTPEWKFTALRPLSDADRERLRASLQYFDQPLDPLGLGDAGGLPGGTHLVSLPAAEPRQGGARRVPPYLAQEQALDGTGWTLTVLSPAGQLAWMAWTRAALAAAATALVCILLLLWQQRRAYLRERLQAREALQRAHDELELKVEERTRNLRAAQDELVHAGKMAVIGQLSAELAHELSQPLAALRTLSGNAGRFMERGDLDAARGNLDRIGTLVDTMGGLTSRLKLFARKSDGAPQPVDVRRTIDNALFLLEPRLRQVGAGMRMMVAGGVTALCDANRLEQVLVNLIGNALDAVEGHASPAVRISARRDGERVRIEVADNGPGLPEEVLAHLFEPFFTTKEAGRGLGLGLAISAGIVRDFGGTLSAAAAASGGAMFVVDLPAAQAIAAKEGAL</sequence>
<evidence type="ECO:0000256" key="5">
    <source>
        <dbReference type="ARBA" id="ARBA00022519"/>
    </source>
</evidence>
<evidence type="ECO:0000256" key="9">
    <source>
        <dbReference type="ARBA" id="ARBA00022741"/>
    </source>
</evidence>
<dbReference type="InterPro" id="IPR004358">
    <property type="entry name" value="Sig_transdc_His_kin-like_C"/>
</dbReference>
<dbReference type="PANTHER" id="PTHR43065:SF46">
    <property type="entry name" value="C4-DICARBOXYLATE TRANSPORT SENSOR PROTEIN DCTB"/>
    <property type="match status" value="1"/>
</dbReference>
<keyword evidence="9" id="KW-0547">Nucleotide-binding</keyword>
<accession>A0A4Q7N1M4</accession>
<keyword evidence="13" id="KW-0902">Two-component regulatory system</keyword>
<keyword evidence="7" id="KW-0808">Transferase</keyword>
<dbReference type="GO" id="GO:0005886">
    <property type="term" value="C:plasma membrane"/>
    <property type="evidence" value="ECO:0007669"/>
    <property type="project" value="UniProtKB-SubCell"/>
</dbReference>
<dbReference type="InterPro" id="IPR003661">
    <property type="entry name" value="HisK_dim/P_dom"/>
</dbReference>
<dbReference type="SMART" id="SM00387">
    <property type="entry name" value="HATPase_c"/>
    <property type="match status" value="1"/>
</dbReference>
<dbReference type="AlphaFoldDB" id="A0A4Q7N1M4"/>
<evidence type="ECO:0000256" key="14">
    <source>
        <dbReference type="ARBA" id="ARBA00023136"/>
    </source>
</evidence>
<dbReference type="GO" id="GO:0005524">
    <property type="term" value="F:ATP binding"/>
    <property type="evidence" value="ECO:0007669"/>
    <property type="project" value="UniProtKB-KW"/>
</dbReference>
<organism evidence="19 20">
    <name type="scientific">Kerstersia gyiorum</name>
    <dbReference type="NCBI Taxonomy" id="206506"/>
    <lineage>
        <taxon>Bacteria</taxon>
        <taxon>Pseudomonadati</taxon>
        <taxon>Pseudomonadota</taxon>
        <taxon>Betaproteobacteria</taxon>
        <taxon>Burkholderiales</taxon>
        <taxon>Alcaligenaceae</taxon>
        <taxon>Kerstersia</taxon>
    </lineage>
</organism>
<gene>
    <name evidence="19" type="ORF">EV679_0661</name>
</gene>
<dbReference type="PIRSF" id="PIRSF036431">
    <property type="entry name" value="STHK_DctB"/>
    <property type="match status" value="1"/>
</dbReference>
<proteinExistence type="predicted"/>
<dbReference type="SMART" id="SM00388">
    <property type="entry name" value="HisKA"/>
    <property type="match status" value="1"/>
</dbReference>
<dbReference type="GO" id="GO:0000155">
    <property type="term" value="F:phosphorelay sensor kinase activity"/>
    <property type="evidence" value="ECO:0007669"/>
    <property type="project" value="InterPro"/>
</dbReference>
<evidence type="ECO:0000256" key="8">
    <source>
        <dbReference type="ARBA" id="ARBA00022692"/>
    </source>
</evidence>
<keyword evidence="11" id="KW-0067">ATP-binding</keyword>
<evidence type="ECO:0000256" key="17">
    <source>
        <dbReference type="SAM" id="Phobius"/>
    </source>
</evidence>
<comment type="caution">
    <text evidence="19">The sequence shown here is derived from an EMBL/GenBank/DDBJ whole genome shotgun (WGS) entry which is preliminary data.</text>
</comment>
<evidence type="ECO:0000256" key="6">
    <source>
        <dbReference type="ARBA" id="ARBA00022553"/>
    </source>
</evidence>
<dbReference type="Pfam" id="PF02743">
    <property type="entry name" value="dCache_1"/>
    <property type="match status" value="1"/>
</dbReference>
<feature type="domain" description="Histidine kinase" evidence="18">
    <location>
        <begin position="411"/>
        <end position="623"/>
    </location>
</feature>
<evidence type="ECO:0000313" key="20">
    <source>
        <dbReference type="Proteomes" id="UP000292039"/>
    </source>
</evidence>
<name>A0A4Q7N1M4_9BURK</name>
<evidence type="ECO:0000256" key="3">
    <source>
        <dbReference type="ARBA" id="ARBA00012438"/>
    </source>
</evidence>
<comment type="subcellular location">
    <subcellularLocation>
        <location evidence="2">Cell inner membrane</location>
        <topology evidence="2">Multi-pass membrane protein</topology>
    </subcellularLocation>
</comment>
<keyword evidence="4" id="KW-1003">Cell membrane</keyword>
<dbReference type="Gene3D" id="3.30.565.10">
    <property type="entry name" value="Histidine kinase-like ATPase, C-terminal domain"/>
    <property type="match status" value="1"/>
</dbReference>
<keyword evidence="8 17" id="KW-0812">Transmembrane</keyword>
<evidence type="ECO:0000256" key="11">
    <source>
        <dbReference type="ARBA" id="ARBA00022840"/>
    </source>
</evidence>
<dbReference type="Proteomes" id="UP000292039">
    <property type="component" value="Unassembled WGS sequence"/>
</dbReference>